<comment type="caution">
    <text evidence="1">The sequence shown here is derived from an EMBL/GenBank/DDBJ whole genome shotgun (WGS) entry which is preliminary data.</text>
</comment>
<accession>A0ACB8ZHH6</accession>
<reference evidence="1 2" key="2">
    <citation type="journal article" date="2022" name="Mol. Ecol. Resour.">
        <title>The genomes of chicory, endive, great burdock and yacon provide insights into Asteraceae paleo-polyploidization history and plant inulin production.</title>
        <authorList>
            <person name="Fan W."/>
            <person name="Wang S."/>
            <person name="Wang H."/>
            <person name="Wang A."/>
            <person name="Jiang F."/>
            <person name="Liu H."/>
            <person name="Zhao H."/>
            <person name="Xu D."/>
            <person name="Zhang Y."/>
        </authorList>
    </citation>
    <scope>NUCLEOTIDE SEQUENCE [LARGE SCALE GENOMIC DNA]</scope>
    <source>
        <strain evidence="2">cv. Niubang</strain>
    </source>
</reference>
<organism evidence="1 2">
    <name type="scientific">Arctium lappa</name>
    <name type="common">Greater burdock</name>
    <name type="synonym">Lappa major</name>
    <dbReference type="NCBI Taxonomy" id="4217"/>
    <lineage>
        <taxon>Eukaryota</taxon>
        <taxon>Viridiplantae</taxon>
        <taxon>Streptophyta</taxon>
        <taxon>Embryophyta</taxon>
        <taxon>Tracheophyta</taxon>
        <taxon>Spermatophyta</taxon>
        <taxon>Magnoliopsida</taxon>
        <taxon>eudicotyledons</taxon>
        <taxon>Gunneridae</taxon>
        <taxon>Pentapetalae</taxon>
        <taxon>asterids</taxon>
        <taxon>campanulids</taxon>
        <taxon>Asterales</taxon>
        <taxon>Asteraceae</taxon>
        <taxon>Carduoideae</taxon>
        <taxon>Cardueae</taxon>
        <taxon>Arctiinae</taxon>
        <taxon>Arctium</taxon>
    </lineage>
</organism>
<proteinExistence type="predicted"/>
<name>A0ACB8ZHH6_ARCLA</name>
<evidence type="ECO:0000313" key="2">
    <source>
        <dbReference type="Proteomes" id="UP001055879"/>
    </source>
</evidence>
<dbReference type="EMBL" id="CM042056">
    <property type="protein sequence ID" value="KAI3696774.1"/>
    <property type="molecule type" value="Genomic_DNA"/>
</dbReference>
<keyword evidence="2" id="KW-1185">Reference proteome</keyword>
<sequence>MVQRLWRRNCTERRCMVSSLTSIPSPIAHFVQSFFYRYFFIRYGLVSVTVSSKYYDFLNHGFFFRAFLLVLIAC</sequence>
<reference evidence="2" key="1">
    <citation type="journal article" date="2022" name="Mol. Ecol. Resour.">
        <title>The genomes of chicory, endive, great burdock and yacon provide insights into Asteraceae palaeo-polyploidization history and plant inulin production.</title>
        <authorList>
            <person name="Fan W."/>
            <person name="Wang S."/>
            <person name="Wang H."/>
            <person name="Wang A."/>
            <person name="Jiang F."/>
            <person name="Liu H."/>
            <person name="Zhao H."/>
            <person name="Xu D."/>
            <person name="Zhang Y."/>
        </authorList>
    </citation>
    <scope>NUCLEOTIDE SEQUENCE [LARGE SCALE GENOMIC DNA]</scope>
    <source>
        <strain evidence="2">cv. Niubang</strain>
    </source>
</reference>
<evidence type="ECO:0000313" key="1">
    <source>
        <dbReference type="EMBL" id="KAI3696774.1"/>
    </source>
</evidence>
<dbReference type="Proteomes" id="UP001055879">
    <property type="component" value="Linkage Group LG10"/>
</dbReference>
<gene>
    <name evidence="1" type="ORF">L6452_29308</name>
</gene>
<protein>
    <submittedName>
        <fullName evidence="1">Uncharacterized protein</fullName>
    </submittedName>
</protein>